<keyword evidence="2" id="KW-0472">Membrane</keyword>
<accession>A0A2L0F2B4</accession>
<evidence type="ECO:0000256" key="1">
    <source>
        <dbReference type="SAM" id="MobiDB-lite"/>
    </source>
</evidence>
<feature type="region of interest" description="Disordered" evidence="1">
    <location>
        <begin position="340"/>
        <end position="391"/>
    </location>
</feature>
<proteinExistence type="predicted"/>
<dbReference type="RefSeq" id="WP_104984054.1">
    <property type="nucleotide sequence ID" value="NZ_CP012673.1"/>
</dbReference>
<feature type="compositionally biased region" description="Basic and acidic residues" evidence="1">
    <location>
        <begin position="419"/>
        <end position="447"/>
    </location>
</feature>
<feature type="compositionally biased region" description="Gly residues" evidence="1">
    <location>
        <begin position="500"/>
        <end position="514"/>
    </location>
</feature>
<dbReference type="AlphaFoldDB" id="A0A2L0F2B4"/>
<name>A0A2L0F2B4_SORCE</name>
<dbReference type="PANTHER" id="PTHR40903">
    <property type="entry name" value="GLYCINE-RICH CELL WALL STRUCTURAL PROTEIN 1-LIKE"/>
    <property type="match status" value="1"/>
</dbReference>
<reference evidence="3 4" key="1">
    <citation type="submission" date="2015-09" db="EMBL/GenBank/DDBJ databases">
        <title>Sorangium comparison.</title>
        <authorList>
            <person name="Zaburannyi N."/>
            <person name="Bunk B."/>
            <person name="Overmann J."/>
            <person name="Mueller R."/>
        </authorList>
    </citation>
    <scope>NUCLEOTIDE SEQUENCE [LARGE SCALE GENOMIC DNA]</scope>
    <source>
        <strain evidence="3 4">So ce26</strain>
    </source>
</reference>
<feature type="compositionally biased region" description="Basic residues" evidence="1">
    <location>
        <begin position="457"/>
        <end position="469"/>
    </location>
</feature>
<dbReference type="PANTHER" id="PTHR40903:SF1">
    <property type="entry name" value="HYPHALLY REGULATED CELL WALL PROTEIN 3"/>
    <property type="match status" value="1"/>
</dbReference>
<feature type="transmembrane region" description="Helical" evidence="2">
    <location>
        <begin position="31"/>
        <end position="53"/>
    </location>
</feature>
<evidence type="ECO:0000256" key="2">
    <source>
        <dbReference type="SAM" id="Phobius"/>
    </source>
</evidence>
<gene>
    <name evidence="3" type="ORF">SOCE26_072110</name>
</gene>
<feature type="compositionally biased region" description="Gly residues" evidence="1">
    <location>
        <begin position="530"/>
        <end position="567"/>
    </location>
</feature>
<dbReference type="OrthoDB" id="5488012at2"/>
<dbReference type="EMBL" id="CP012673">
    <property type="protein sequence ID" value="AUX45715.1"/>
    <property type="molecule type" value="Genomic_DNA"/>
</dbReference>
<evidence type="ECO:0000313" key="4">
    <source>
        <dbReference type="Proteomes" id="UP000238348"/>
    </source>
</evidence>
<feature type="transmembrane region" description="Helical" evidence="2">
    <location>
        <begin position="65"/>
        <end position="82"/>
    </location>
</feature>
<feature type="region of interest" description="Disordered" evidence="1">
    <location>
        <begin position="409"/>
        <end position="596"/>
    </location>
</feature>
<organism evidence="3 4">
    <name type="scientific">Sorangium cellulosum</name>
    <name type="common">Polyangium cellulosum</name>
    <dbReference type="NCBI Taxonomy" id="56"/>
    <lineage>
        <taxon>Bacteria</taxon>
        <taxon>Pseudomonadati</taxon>
        <taxon>Myxococcota</taxon>
        <taxon>Polyangia</taxon>
        <taxon>Polyangiales</taxon>
        <taxon>Polyangiaceae</taxon>
        <taxon>Sorangium</taxon>
    </lineage>
</organism>
<keyword evidence="2" id="KW-1133">Transmembrane helix</keyword>
<evidence type="ECO:0000313" key="3">
    <source>
        <dbReference type="EMBL" id="AUX45715.1"/>
    </source>
</evidence>
<feature type="compositionally biased region" description="Polar residues" evidence="1">
    <location>
        <begin position="579"/>
        <end position="596"/>
    </location>
</feature>
<feature type="compositionally biased region" description="Basic and acidic residues" evidence="1">
    <location>
        <begin position="356"/>
        <end position="391"/>
    </location>
</feature>
<dbReference type="Proteomes" id="UP000238348">
    <property type="component" value="Chromosome"/>
</dbReference>
<protein>
    <submittedName>
        <fullName evidence="3">Exported glycine/glutamine-rich protein</fullName>
    </submittedName>
</protein>
<keyword evidence="2" id="KW-0812">Transmembrane</keyword>
<sequence length="650" mass="71202">MSDSRTTHLDRIRRAAFAVELRLRFGRALRALPSALTVALAVAAGTLAVHKALPGHLSEPRARQILVGSGLLVLAAVVVAMLRRLPPRAGTAALDRHHGLHDRLTNALSFEALPPEQRTAMMEAAIDDACEHAATLRPAGAAPLVFPRDLGASAAVGLGLLAVALLEVRTPRREAPVAPTIDALTMSPDDIELFKDAAKALERQEQSPEMKAAVERFNQLIEDIANKRLERTEAFRRMEAIERELLKGAEADLKALEEALKETGADLKKSELTKSAGESFEKKDLEQAKKDLKELAEKLRDKKQKFDKAELERLRKALSEAASRRKEALSAINEKRAEVREQLLKQKQKAPANEQQKSEEERLLKKKERELERLDREAEQQERTGRQLDRLDRELAKAAEDLLRDLGMSADDLEQAAEDINRMQQEEMSEKEKEELRQRLEELRELLRQQGQGGKQRMARMLRFGKRARGGSQGSGEQQQGQGQQGQGEGEQEGQEGQQGQSGQGGQGKGGQGQGQELVIGPGGKKIPMPGGGAGQGQDGQGSGQGNSNGGNQPGGDGAGSGRGGEVAGQRTDPKMGTQDVQAQGLDTQQGPSNSEVILSAAERGFKGTGYKKVFTQYHTVAEQQINKDQIPDGYRFYVNRYFQLIRPRE</sequence>